<dbReference type="GeneID" id="73340103"/>
<keyword evidence="3" id="KW-1185">Reference proteome</keyword>
<dbReference type="EMBL" id="CP019475">
    <property type="protein sequence ID" value="UQC80606.1"/>
    <property type="molecule type" value="Genomic_DNA"/>
</dbReference>
<reference evidence="2" key="1">
    <citation type="journal article" date="2021" name="Mol. Plant Microbe Interact.">
        <title>Complete Genome Sequence of the Plant-Pathogenic Fungus Colletotrichum lupini.</title>
        <authorList>
            <person name="Baroncelli R."/>
            <person name="Pensec F."/>
            <person name="Da Lio D."/>
            <person name="Boufleur T."/>
            <person name="Vicente I."/>
            <person name="Sarrocco S."/>
            <person name="Picot A."/>
            <person name="Baraldi E."/>
            <person name="Sukno S."/>
            <person name="Thon M."/>
            <person name="Le Floch G."/>
        </authorList>
    </citation>
    <scope>NUCLEOTIDE SEQUENCE</scope>
    <source>
        <strain evidence="2">IMI 504893</strain>
    </source>
</reference>
<dbReference type="RefSeq" id="XP_049142236.1">
    <property type="nucleotide sequence ID" value="XM_049285093.1"/>
</dbReference>
<sequence>MAKEIKNFEVLWPGLYQGPRVARPQTCLSRFSSDGSRQPGREISTCIPLTWMPWSHCPISTCARQVHITNNPSRQSSLNYAQTPGGWSWSMQVRRGLASRINIIKSTPHLDMLVLAMASIHGLAGLQVGQATDKSSHTLFVQNTRIPTLAEGSPLEAGGVEWAAILVRVADGAYSSRTNTGRDIRTPQSHNHKRELPSSVMNKASMLIRGLSDMSFWSQYDEGDHRLDHLFSSRRKHREGIPIPRTSTMGVSNEHWRSIRMMKKVSNKRRPRKAYCVTLQGKTWSSRSPSQPTVLRGKWPGYGHQYGSKPSLRAFLGESERLLQHHLTSILAVEPHQRRSQLSLLPLRNLHRPALADRHNSGMPHNQQMQISTARISEKRRYWRNGDNQGNVVTNHTLHPPIDDLTLSPPDGHLAGLGLQKPVEIQVENIHRGTRTPVSQLESRHRCNSACDGSRKPHTELVQLLLLSETYVCKVPNPRIADGLPLRHQIHGPMWHSDSSGHKWHVSTCCDSEVRPIISVCVRICPFTTGAVLSADGVLFCSNAGNNFETSPARHLQDSVRGLKKARTVDGVLGDHYAGLDSCSDSPFMFLEASRSIRSRMTEMRQYAIRAVRAIFDDEDFTAYLQLPFANTTSKEQKKTHRPESSIPDDPDSRTDQPTSHLAGLTCRIIGSGVRPSAALCIASPANASLVLRPGGLRWPSGLMPNRIFLGSRRGVLIIELTTPIVCDDVVVLGGL</sequence>
<dbReference type="KEGG" id="clup:CLUP02_06089"/>
<protein>
    <submittedName>
        <fullName evidence="2">Uncharacterized protein</fullName>
    </submittedName>
</protein>
<evidence type="ECO:0000313" key="2">
    <source>
        <dbReference type="EMBL" id="UQC80606.1"/>
    </source>
</evidence>
<accession>A0A9Q8SPL4</accession>
<gene>
    <name evidence="2" type="ORF">CLUP02_06089</name>
</gene>
<feature type="region of interest" description="Disordered" evidence="1">
    <location>
        <begin position="633"/>
        <end position="659"/>
    </location>
</feature>
<evidence type="ECO:0000313" key="3">
    <source>
        <dbReference type="Proteomes" id="UP000830671"/>
    </source>
</evidence>
<dbReference type="Proteomes" id="UP000830671">
    <property type="component" value="Chromosome 3"/>
</dbReference>
<proteinExistence type="predicted"/>
<dbReference type="AlphaFoldDB" id="A0A9Q8SPL4"/>
<organism evidence="2 3">
    <name type="scientific">Colletotrichum lupini</name>
    <dbReference type="NCBI Taxonomy" id="145971"/>
    <lineage>
        <taxon>Eukaryota</taxon>
        <taxon>Fungi</taxon>
        <taxon>Dikarya</taxon>
        <taxon>Ascomycota</taxon>
        <taxon>Pezizomycotina</taxon>
        <taxon>Sordariomycetes</taxon>
        <taxon>Hypocreomycetidae</taxon>
        <taxon>Glomerellales</taxon>
        <taxon>Glomerellaceae</taxon>
        <taxon>Colletotrichum</taxon>
        <taxon>Colletotrichum acutatum species complex</taxon>
    </lineage>
</organism>
<feature type="region of interest" description="Disordered" evidence="1">
    <location>
        <begin position="176"/>
        <end position="197"/>
    </location>
</feature>
<name>A0A9Q8SPL4_9PEZI</name>
<evidence type="ECO:0000256" key="1">
    <source>
        <dbReference type="SAM" id="MobiDB-lite"/>
    </source>
</evidence>